<accession>A0A0F3IGY8</accession>
<reference evidence="1 2" key="2">
    <citation type="journal article" date="2016" name="Microb. Ecol.">
        <title>Genome Characteristics of a Novel Type I Methanotroph (Sn10-6) Isolated from a Flooded Indian Rice Field.</title>
        <authorList>
            <person name="Rahalkar M.C."/>
            <person name="Pandit P.S."/>
            <person name="Dhakephalkar P.K."/>
            <person name="Pore S."/>
            <person name="Arora P."/>
            <person name="Kapse N."/>
        </authorList>
    </citation>
    <scope>NUCLEOTIDE SEQUENCE [LARGE SCALE GENOMIC DNA]</scope>
    <source>
        <strain evidence="1 2">Sn10-6</strain>
    </source>
</reference>
<name>A0A0F3IGY8_9GAMM</name>
<keyword evidence="2" id="KW-1185">Reference proteome</keyword>
<sequence length="243" mass="27323">MTVEGGQTTDYGYDTLGRQTQVVVNGETYGFEYDGVNPLLNKLTRPNSVTTSYQRDSLQRTTQVSNETSTGVVINRHAYTYNNQDLKDSESITSGNPYALNTPGVKTFQHNKLNQLLQANPPERQYLYDADGNLIQGYTPQGYLFTAKYDSSNRLQELSYTDASSIKHKIVYSYGGDGLAGQIDKYTGKTLTERTRFVRDGFLIVQELDGLNSNAVKTPIRLAKPRARRYWSLAGDDTRRQTL</sequence>
<protein>
    <submittedName>
        <fullName evidence="1">Uncharacterized protein</fullName>
    </submittedName>
</protein>
<dbReference type="Gene3D" id="2.180.10.10">
    <property type="entry name" value="RHS repeat-associated core"/>
    <property type="match status" value="2"/>
</dbReference>
<comment type="caution">
    <text evidence="1">The sequence shown here is derived from an EMBL/GenBank/DDBJ whole genome shotgun (WGS) entry which is preliminary data.</text>
</comment>
<dbReference type="OrthoDB" id="9816400at2"/>
<dbReference type="RefSeq" id="WP_045779765.1">
    <property type="nucleotide sequence ID" value="NZ_LAJX01000147.1"/>
</dbReference>
<dbReference type="AlphaFoldDB" id="A0A0F3IGY8"/>
<dbReference type="Proteomes" id="UP000033684">
    <property type="component" value="Unassembled WGS sequence"/>
</dbReference>
<proteinExistence type="predicted"/>
<evidence type="ECO:0000313" key="1">
    <source>
        <dbReference type="EMBL" id="KJV05967.1"/>
    </source>
</evidence>
<gene>
    <name evidence="1" type="ORF">VZ94_14425</name>
</gene>
<reference evidence="2" key="1">
    <citation type="submission" date="2015-03" db="EMBL/GenBank/DDBJ databases">
        <title>Draft genome sequence of a novel methanotroph (Sn10-6) isolated from flooded ricefield rhizosphere in India.</title>
        <authorList>
            <person name="Pandit P.S."/>
            <person name="Pore S.D."/>
            <person name="Arora P."/>
            <person name="Kapse N.G."/>
            <person name="Dhakephalkar P.K."/>
            <person name="Rahalkar M.C."/>
        </authorList>
    </citation>
    <scope>NUCLEOTIDE SEQUENCE [LARGE SCALE GENOMIC DNA]</scope>
    <source>
        <strain evidence="2">Sn10-6</strain>
    </source>
</reference>
<organism evidence="1 2">
    <name type="scientific">Methylocucumis oryzae</name>
    <dbReference type="NCBI Taxonomy" id="1632867"/>
    <lineage>
        <taxon>Bacteria</taxon>
        <taxon>Pseudomonadati</taxon>
        <taxon>Pseudomonadota</taxon>
        <taxon>Gammaproteobacteria</taxon>
        <taxon>Methylococcales</taxon>
        <taxon>Methylococcaceae</taxon>
        <taxon>Methylocucumis</taxon>
    </lineage>
</organism>
<dbReference type="EMBL" id="LAJX01000147">
    <property type="protein sequence ID" value="KJV05967.1"/>
    <property type="molecule type" value="Genomic_DNA"/>
</dbReference>
<evidence type="ECO:0000313" key="2">
    <source>
        <dbReference type="Proteomes" id="UP000033684"/>
    </source>
</evidence>